<name>A0A0D9ZFI6_9ORYZ</name>
<dbReference type="Proteomes" id="UP000026961">
    <property type="component" value="Chromosome 3"/>
</dbReference>
<dbReference type="SUPFAM" id="SSF55961">
    <property type="entry name" value="Bet v1-like"/>
    <property type="match status" value="2"/>
</dbReference>
<evidence type="ECO:0000313" key="5">
    <source>
        <dbReference type="EnsemblPlants" id="OGLUM03G40100.3"/>
    </source>
</evidence>
<evidence type="ECO:0000256" key="2">
    <source>
        <dbReference type="ARBA" id="ARBA00023242"/>
    </source>
</evidence>
<sequence length="722" mass="80962">MTSRVLVSSSSSSSAAAAAAFLPRIPNPCANPSHRGAPPCGAALWRHHSGRAVTTAAAAAATGDHWGAEYHGGGGGRGGKSAAGPGVQCDVDVVSWRERRVFASVAVAADVDTVWRVITDYERLAEFIPNLVHSGRIPCPHQGRVWLEQRGLQQALYWHIEARVVLDLKEVPDAVNGRELHFSMVDGDFKKFEGKWSIRSGPRSSSAILLYEVNVIPRFNFPAIFLERIIRSDLPVNLGALACRAENIYLGNQRHGTAKFSGAGSRFHNFRNATTENDAIAPSKFTETPPSGLGGVLASPPSELNSKWGVYGNVCRLDRPCVVDEIHLRRFDGLLEHEGAHRFVFASITVKAPVREVWNILTAYEKLPEFVPNLAISRIIRRDNNKVRILQEGCKGLLYMVLHARVVMDLREKLEREISFEQVEGDFYSFKGKWRLEQLGDQHTLLKYMVETKMHKDTFLSESILEEVIYEDLPSNLCAIRDYIEKAEAESGNSTSSSIVASNADTIAIDYAEGRQSEQASTSCSSSPVKQRPKVPGLQKDIEVLKSELEKFIAKYGQDGFMPKRKHLRLHGRVDIEKAITRMGGFRKIASIMNLSLSYKNRKPRGYWDNLENLQEEIRRFQKNWGMDPAYMPSRKSFERAGRYDIARALEKWGGVHEVSRLLSLELRRPRRRANSDDESKAGSSYAITNKHASKPNKPSVSPDKQKWLLKLKDLDANWIEY</sequence>
<protein>
    <recommendedName>
        <fullName evidence="4">Coenzyme Q-binding protein COQ10 START domain-containing protein</fullName>
    </recommendedName>
</protein>
<reference evidence="5" key="1">
    <citation type="submission" date="2015-04" db="UniProtKB">
        <authorList>
            <consortium name="EnsemblPlants"/>
        </authorList>
    </citation>
    <scope>IDENTIFICATION</scope>
</reference>
<evidence type="ECO:0000256" key="3">
    <source>
        <dbReference type="SAM" id="MobiDB-lite"/>
    </source>
</evidence>
<feature type="region of interest" description="Disordered" evidence="3">
    <location>
        <begin position="670"/>
        <end position="705"/>
    </location>
</feature>
<dbReference type="PANTHER" id="PTHR34060:SF2">
    <property type="entry name" value="OS03G0837900 PROTEIN"/>
    <property type="match status" value="1"/>
</dbReference>
<dbReference type="InterPro" id="IPR023393">
    <property type="entry name" value="START-like_dom_sf"/>
</dbReference>
<accession>A0A0D9ZFI6</accession>
<dbReference type="GO" id="GO:0005634">
    <property type="term" value="C:nucleus"/>
    <property type="evidence" value="ECO:0007669"/>
    <property type="project" value="UniProtKB-SubCell"/>
</dbReference>
<dbReference type="GO" id="GO:0042548">
    <property type="term" value="P:regulation of photosynthesis, light reaction"/>
    <property type="evidence" value="ECO:0007669"/>
    <property type="project" value="TreeGrafter"/>
</dbReference>
<dbReference type="Gene3D" id="3.30.530.20">
    <property type="match status" value="2"/>
</dbReference>
<dbReference type="EnsemblPlants" id="OGLUM03G40100.3">
    <property type="protein sequence ID" value="OGLUM03G40100.3"/>
    <property type="gene ID" value="OGLUM03G40100"/>
</dbReference>
<dbReference type="HOGENOM" id="CLU_015300_0_0_1"/>
<dbReference type="AlphaFoldDB" id="A0A0D9ZFI6"/>
<dbReference type="Gramene" id="OGLUM03G40100.3">
    <property type="protein sequence ID" value="OGLUM03G40100.3"/>
    <property type="gene ID" value="OGLUM03G40100"/>
</dbReference>
<dbReference type="Gramene" id="OGLUM03G40100.5">
    <property type="protein sequence ID" value="OGLUM03G40100.5"/>
    <property type="gene ID" value="OGLUM03G40100"/>
</dbReference>
<evidence type="ECO:0000259" key="4">
    <source>
        <dbReference type="Pfam" id="PF03364"/>
    </source>
</evidence>
<dbReference type="EnsemblPlants" id="OGLUM03G40100.5">
    <property type="protein sequence ID" value="OGLUM03G40100.5"/>
    <property type="gene ID" value="OGLUM03G40100"/>
</dbReference>
<comment type="subcellular location">
    <subcellularLocation>
        <location evidence="1">Nucleus</location>
    </subcellularLocation>
</comment>
<feature type="domain" description="Coenzyme Q-binding protein COQ10 START" evidence="4">
    <location>
        <begin position="350"/>
        <end position="480"/>
    </location>
</feature>
<dbReference type="CDD" id="cd08866">
    <property type="entry name" value="SRPBCC_11"/>
    <property type="match status" value="2"/>
</dbReference>
<reference evidence="5" key="2">
    <citation type="submission" date="2018-05" db="EMBL/GenBank/DDBJ databases">
        <title>OgluRS3 (Oryza glumaepatula Reference Sequence Version 3).</title>
        <authorList>
            <person name="Zhang J."/>
            <person name="Kudrna D."/>
            <person name="Lee S."/>
            <person name="Talag J."/>
            <person name="Welchert J."/>
            <person name="Wing R.A."/>
        </authorList>
    </citation>
    <scope>NUCLEOTIDE SEQUENCE [LARGE SCALE GENOMIC DNA]</scope>
</reference>
<evidence type="ECO:0000313" key="6">
    <source>
        <dbReference type="Proteomes" id="UP000026961"/>
    </source>
</evidence>
<proteinExistence type="predicted"/>
<organism evidence="5">
    <name type="scientific">Oryza glumipatula</name>
    <dbReference type="NCBI Taxonomy" id="40148"/>
    <lineage>
        <taxon>Eukaryota</taxon>
        <taxon>Viridiplantae</taxon>
        <taxon>Streptophyta</taxon>
        <taxon>Embryophyta</taxon>
        <taxon>Tracheophyta</taxon>
        <taxon>Spermatophyta</taxon>
        <taxon>Magnoliopsida</taxon>
        <taxon>Liliopsida</taxon>
        <taxon>Poales</taxon>
        <taxon>Poaceae</taxon>
        <taxon>BOP clade</taxon>
        <taxon>Oryzoideae</taxon>
        <taxon>Oryzeae</taxon>
        <taxon>Oryzinae</taxon>
        <taxon>Oryza</taxon>
    </lineage>
</organism>
<dbReference type="PANTHER" id="PTHR34060">
    <property type="entry name" value="POLYKETIDE CYCLASE / DEHYDRASE AND LIPID TRANSPORT PROTEIN"/>
    <property type="match status" value="1"/>
</dbReference>
<dbReference type="InterPro" id="IPR005031">
    <property type="entry name" value="COQ10_START"/>
</dbReference>
<evidence type="ECO:0000256" key="1">
    <source>
        <dbReference type="ARBA" id="ARBA00004123"/>
    </source>
</evidence>
<keyword evidence="6" id="KW-1185">Reference proteome</keyword>
<dbReference type="Pfam" id="PF03364">
    <property type="entry name" value="Polyketide_cyc"/>
    <property type="match status" value="2"/>
</dbReference>
<feature type="domain" description="Coenzyme Q-binding protein COQ10 START" evidence="4">
    <location>
        <begin position="107"/>
        <end position="241"/>
    </location>
</feature>
<keyword evidence="2" id="KW-0539">Nucleus</keyword>